<protein>
    <recommendedName>
        <fullName evidence="3">F-box domain-containing protein</fullName>
    </recommendedName>
</protein>
<accession>A0A0D7BPS6</accession>
<keyword evidence="2" id="KW-1185">Reference proteome</keyword>
<dbReference type="OrthoDB" id="2995911at2759"/>
<gene>
    <name evidence="1" type="ORF">CYLTODRAFT_407338</name>
</gene>
<evidence type="ECO:0000313" key="1">
    <source>
        <dbReference type="EMBL" id="KIY72432.1"/>
    </source>
</evidence>
<dbReference type="AlphaFoldDB" id="A0A0D7BPS6"/>
<proteinExistence type="predicted"/>
<evidence type="ECO:0008006" key="3">
    <source>
        <dbReference type="Google" id="ProtNLM"/>
    </source>
</evidence>
<dbReference type="EMBL" id="KN880443">
    <property type="protein sequence ID" value="KIY72432.1"/>
    <property type="molecule type" value="Genomic_DNA"/>
</dbReference>
<reference evidence="1 2" key="1">
    <citation type="journal article" date="2015" name="Fungal Genet. Biol.">
        <title>Evolution of novel wood decay mechanisms in Agaricales revealed by the genome sequences of Fistulina hepatica and Cylindrobasidium torrendii.</title>
        <authorList>
            <person name="Floudas D."/>
            <person name="Held B.W."/>
            <person name="Riley R."/>
            <person name="Nagy L.G."/>
            <person name="Koehler G."/>
            <person name="Ransdell A.S."/>
            <person name="Younus H."/>
            <person name="Chow J."/>
            <person name="Chiniquy J."/>
            <person name="Lipzen A."/>
            <person name="Tritt A."/>
            <person name="Sun H."/>
            <person name="Haridas S."/>
            <person name="LaButti K."/>
            <person name="Ohm R.A."/>
            <person name="Kues U."/>
            <person name="Blanchette R.A."/>
            <person name="Grigoriev I.V."/>
            <person name="Minto R.E."/>
            <person name="Hibbett D.S."/>
        </authorList>
    </citation>
    <scope>NUCLEOTIDE SEQUENCE [LARGE SCALE GENOMIC DNA]</scope>
    <source>
        <strain evidence="1 2">FP15055 ss-10</strain>
    </source>
</reference>
<organism evidence="1 2">
    <name type="scientific">Cylindrobasidium torrendii FP15055 ss-10</name>
    <dbReference type="NCBI Taxonomy" id="1314674"/>
    <lineage>
        <taxon>Eukaryota</taxon>
        <taxon>Fungi</taxon>
        <taxon>Dikarya</taxon>
        <taxon>Basidiomycota</taxon>
        <taxon>Agaricomycotina</taxon>
        <taxon>Agaricomycetes</taxon>
        <taxon>Agaricomycetidae</taxon>
        <taxon>Agaricales</taxon>
        <taxon>Marasmiineae</taxon>
        <taxon>Physalacriaceae</taxon>
        <taxon>Cylindrobasidium</taxon>
    </lineage>
</organism>
<dbReference type="Proteomes" id="UP000054007">
    <property type="component" value="Unassembled WGS sequence"/>
</dbReference>
<evidence type="ECO:0000313" key="2">
    <source>
        <dbReference type="Proteomes" id="UP000054007"/>
    </source>
</evidence>
<sequence>MPWHSATISSESTQRLGKMGMDHLPVEIIGVILQFVALESTECALKVGSISQFARSWTESILYHTVMLSSMEQVHSFACTIETRRHKEPHFFTQNVRNLVLTLHPSIYESIRPSVYDATLSSFWTIVFRCSGITTLSCDHITYNSIYRDIPDTVKHLYVDHMYFARALKIPPTVTRLGLAIRSDIRPVPTRSVWPIATVNRIGYPSLTHLLVIHDLFREPARGSQTSLADAMVFARRVIGDIPTLRVLIVVFTVFGKLPRPRLSSAALGKEGFMLFFRQPGVDVWRYIDNPAGIFKENIRLEEDAGYPMERGDEIWERAENAARSDLAKILELEE</sequence>
<name>A0A0D7BPS6_9AGAR</name>